<name>A0ABN9TFV1_9DINO</name>
<dbReference type="EMBL" id="CAUYUJ010014622">
    <property type="protein sequence ID" value="CAK0843995.1"/>
    <property type="molecule type" value="Genomic_DNA"/>
</dbReference>
<feature type="compositionally biased region" description="Low complexity" evidence="1">
    <location>
        <begin position="64"/>
        <end position="103"/>
    </location>
</feature>
<feature type="compositionally biased region" description="Low complexity" evidence="1">
    <location>
        <begin position="36"/>
        <end position="54"/>
    </location>
</feature>
<dbReference type="Proteomes" id="UP001189429">
    <property type="component" value="Unassembled WGS sequence"/>
</dbReference>
<gene>
    <name evidence="2" type="ORF">PCOR1329_LOCUS38167</name>
</gene>
<reference evidence="2" key="1">
    <citation type="submission" date="2023-10" db="EMBL/GenBank/DDBJ databases">
        <authorList>
            <person name="Chen Y."/>
            <person name="Shah S."/>
            <person name="Dougan E. K."/>
            <person name="Thang M."/>
            <person name="Chan C."/>
        </authorList>
    </citation>
    <scope>NUCLEOTIDE SEQUENCE [LARGE SCALE GENOMIC DNA]</scope>
</reference>
<proteinExistence type="predicted"/>
<organism evidence="2 3">
    <name type="scientific">Prorocentrum cordatum</name>
    <dbReference type="NCBI Taxonomy" id="2364126"/>
    <lineage>
        <taxon>Eukaryota</taxon>
        <taxon>Sar</taxon>
        <taxon>Alveolata</taxon>
        <taxon>Dinophyceae</taxon>
        <taxon>Prorocentrales</taxon>
        <taxon>Prorocentraceae</taxon>
        <taxon>Prorocentrum</taxon>
    </lineage>
</organism>
<feature type="non-terminal residue" evidence="2">
    <location>
        <position position="1"/>
    </location>
</feature>
<protein>
    <submittedName>
        <fullName evidence="2">Uncharacterized protein</fullName>
    </submittedName>
</protein>
<comment type="caution">
    <text evidence="2">The sequence shown here is derived from an EMBL/GenBank/DDBJ whole genome shotgun (WGS) entry which is preliminary data.</text>
</comment>
<evidence type="ECO:0000313" key="3">
    <source>
        <dbReference type="Proteomes" id="UP001189429"/>
    </source>
</evidence>
<accession>A0ABN9TFV1</accession>
<sequence length="253" mass="27053">GEPLGDRHGVELSSSWSVSFLHPEEQESEQTLKGTSASTAGASASTTEPAAAAREAGEARAEDAAASGEESSIASESSSSRESSPSSAASSSTDEDSLSLADAPKPGEEGMPRPSTLLHHLERGELQRHVMVVVPTGMAESRMVSFVFENRKHDVVIPEGFAPGQEVPILVPKRPPLERSQAQAACRGHAHFPDRLGIVEVLKHGSRLSRTCTLQDPELRHRHQLYSLLRGTSMVPLLPFTPEEPELGPCEQA</sequence>
<keyword evidence="3" id="KW-1185">Reference proteome</keyword>
<evidence type="ECO:0000256" key="1">
    <source>
        <dbReference type="SAM" id="MobiDB-lite"/>
    </source>
</evidence>
<feature type="compositionally biased region" description="Basic and acidic residues" evidence="1">
    <location>
        <begin position="1"/>
        <end position="10"/>
    </location>
</feature>
<feature type="region of interest" description="Disordered" evidence="1">
    <location>
        <begin position="1"/>
        <end position="115"/>
    </location>
</feature>
<evidence type="ECO:0000313" key="2">
    <source>
        <dbReference type="EMBL" id="CAK0843995.1"/>
    </source>
</evidence>